<gene>
    <name evidence="2" type="ORF">CLV25_11773</name>
</gene>
<dbReference type="RefSeq" id="WP_131840336.1">
    <property type="nucleotide sequence ID" value="NZ_SLWB01000017.1"/>
</dbReference>
<evidence type="ECO:0000256" key="1">
    <source>
        <dbReference type="SAM" id="SignalP"/>
    </source>
</evidence>
<name>A0A4R2EAK1_9BACT</name>
<evidence type="ECO:0000313" key="2">
    <source>
        <dbReference type="EMBL" id="TCN62934.1"/>
    </source>
</evidence>
<protein>
    <recommendedName>
        <fullName evidence="4">Adhesin</fullName>
    </recommendedName>
</protein>
<feature type="chain" id="PRO_5020465293" description="Adhesin" evidence="1">
    <location>
        <begin position="27"/>
        <end position="356"/>
    </location>
</feature>
<dbReference type="OrthoDB" id="1117657at2"/>
<proteinExistence type="predicted"/>
<comment type="caution">
    <text evidence="2">The sequence shown here is derived from an EMBL/GenBank/DDBJ whole genome shotgun (WGS) entry which is preliminary data.</text>
</comment>
<organism evidence="2 3">
    <name type="scientific">Acetobacteroides hydrogenigenes</name>
    <dbReference type="NCBI Taxonomy" id="979970"/>
    <lineage>
        <taxon>Bacteria</taxon>
        <taxon>Pseudomonadati</taxon>
        <taxon>Bacteroidota</taxon>
        <taxon>Bacteroidia</taxon>
        <taxon>Bacteroidales</taxon>
        <taxon>Rikenellaceae</taxon>
        <taxon>Acetobacteroides</taxon>
    </lineage>
</organism>
<feature type="signal peptide" evidence="1">
    <location>
        <begin position="1"/>
        <end position="26"/>
    </location>
</feature>
<keyword evidence="3" id="KW-1185">Reference proteome</keyword>
<sequence>MKTFNKIAPTCLLLLTVLLCSSFTVIEPSFNTDYENDSKAEKVMSKEFAYTNNTSIEVNNSYGNVKVTTWKSNKVKVDAYVKYDATVSNTKEYATKSYRISMSQVGNSIKVTTRHLRNSIKHTINYVIYAPSSIESKITVKYGDVALGNMSGYVSVNLKYGDLFAEKLSFGNDKKANNIVAAYGDIAIKEVTWLNLNIDYGNFALQNGYAIGLNGAYSDFKIDKIKFVNSALSYSDLKFGSINSIKGRLINTDMKIDKLADNMVLSLLYSNVIVYSIDGRFNNIDLQGNYSDGKLTFQNEASFKLNVSSKYSDFKLYNLSNGSQNLDGSFIKTIGVKPSKNVRIISNFGDWTLRKN</sequence>
<dbReference type="EMBL" id="SLWB01000017">
    <property type="protein sequence ID" value="TCN62934.1"/>
    <property type="molecule type" value="Genomic_DNA"/>
</dbReference>
<evidence type="ECO:0000313" key="3">
    <source>
        <dbReference type="Proteomes" id="UP000294830"/>
    </source>
</evidence>
<evidence type="ECO:0008006" key="4">
    <source>
        <dbReference type="Google" id="ProtNLM"/>
    </source>
</evidence>
<accession>A0A4R2EAK1</accession>
<dbReference type="Proteomes" id="UP000294830">
    <property type="component" value="Unassembled WGS sequence"/>
</dbReference>
<reference evidence="2 3" key="1">
    <citation type="submission" date="2019-03" db="EMBL/GenBank/DDBJ databases">
        <title>Genomic Encyclopedia of Archaeal and Bacterial Type Strains, Phase II (KMG-II): from individual species to whole genera.</title>
        <authorList>
            <person name="Goeker M."/>
        </authorList>
    </citation>
    <scope>NUCLEOTIDE SEQUENCE [LARGE SCALE GENOMIC DNA]</scope>
    <source>
        <strain evidence="2 3">RL-C</strain>
    </source>
</reference>
<keyword evidence="1" id="KW-0732">Signal</keyword>
<dbReference type="AlphaFoldDB" id="A0A4R2EAK1"/>